<dbReference type="AlphaFoldDB" id="A0A6C0JRJ2"/>
<evidence type="ECO:0008006" key="2">
    <source>
        <dbReference type="Google" id="ProtNLM"/>
    </source>
</evidence>
<reference evidence="1" key="1">
    <citation type="journal article" date="2020" name="Nature">
        <title>Giant virus diversity and host interactions through global metagenomics.</title>
        <authorList>
            <person name="Schulz F."/>
            <person name="Roux S."/>
            <person name="Paez-Espino D."/>
            <person name="Jungbluth S."/>
            <person name="Walsh D.A."/>
            <person name="Denef V.J."/>
            <person name="McMahon K.D."/>
            <person name="Konstantinidis K.T."/>
            <person name="Eloe-Fadrosh E.A."/>
            <person name="Kyrpides N.C."/>
            <person name="Woyke T."/>
        </authorList>
    </citation>
    <scope>NUCLEOTIDE SEQUENCE</scope>
    <source>
        <strain evidence="1">GVMAG-S-1062768-28</strain>
    </source>
</reference>
<organism evidence="1">
    <name type="scientific">viral metagenome</name>
    <dbReference type="NCBI Taxonomy" id="1070528"/>
    <lineage>
        <taxon>unclassified sequences</taxon>
        <taxon>metagenomes</taxon>
        <taxon>organismal metagenomes</taxon>
    </lineage>
</organism>
<protein>
    <recommendedName>
        <fullName evidence="2">Ankyrin repeat protein</fullName>
    </recommendedName>
</protein>
<dbReference type="EMBL" id="MN740696">
    <property type="protein sequence ID" value="QHU08385.1"/>
    <property type="molecule type" value="Genomic_DNA"/>
</dbReference>
<accession>A0A6C0JRJ2</accession>
<name>A0A6C0JRJ2_9ZZZZ</name>
<evidence type="ECO:0000313" key="1">
    <source>
        <dbReference type="EMBL" id="QHU08385.1"/>
    </source>
</evidence>
<sequence>MYAATQMIFTQVLNASNLDDIDKEYVFDRACYWGQYEVVGRLLPFIDTINVKWLQSACSTGNLEGWDDRFLKTIKLLLDSGKCVDVDNIHIEKEISSDFQEKTKMLLDEYRFRLDGPRYNENIIG</sequence>
<proteinExistence type="predicted"/>